<proteinExistence type="predicted"/>
<evidence type="ECO:0000313" key="1">
    <source>
        <dbReference type="EMBL" id="MBX47059.1"/>
    </source>
</evidence>
<dbReference type="EMBL" id="GGEC01066575">
    <property type="protein sequence ID" value="MBX47059.1"/>
    <property type="molecule type" value="Transcribed_RNA"/>
</dbReference>
<reference evidence="1" key="1">
    <citation type="submission" date="2018-02" db="EMBL/GenBank/DDBJ databases">
        <title>Rhizophora mucronata_Transcriptome.</title>
        <authorList>
            <person name="Meera S.P."/>
            <person name="Sreeshan A."/>
            <person name="Augustine A."/>
        </authorList>
    </citation>
    <scope>NUCLEOTIDE SEQUENCE</scope>
    <source>
        <tissue evidence="1">Leaf</tissue>
    </source>
</reference>
<organism evidence="1">
    <name type="scientific">Rhizophora mucronata</name>
    <name type="common">Asiatic mangrove</name>
    <dbReference type="NCBI Taxonomy" id="61149"/>
    <lineage>
        <taxon>Eukaryota</taxon>
        <taxon>Viridiplantae</taxon>
        <taxon>Streptophyta</taxon>
        <taxon>Embryophyta</taxon>
        <taxon>Tracheophyta</taxon>
        <taxon>Spermatophyta</taxon>
        <taxon>Magnoliopsida</taxon>
        <taxon>eudicotyledons</taxon>
        <taxon>Gunneridae</taxon>
        <taxon>Pentapetalae</taxon>
        <taxon>rosids</taxon>
        <taxon>fabids</taxon>
        <taxon>Malpighiales</taxon>
        <taxon>Rhizophoraceae</taxon>
        <taxon>Rhizophora</taxon>
    </lineage>
</organism>
<name>A0A2P2NXD1_RHIMU</name>
<dbReference type="AlphaFoldDB" id="A0A2P2NXD1"/>
<protein>
    <submittedName>
        <fullName evidence="1">Uncharacterized protein</fullName>
    </submittedName>
</protein>
<accession>A0A2P2NXD1</accession>
<sequence>MLAYPVRWIGRLRNCNVSCLQISFLEIYGCFAPKPTQSYVLWLFHKFL</sequence>